<dbReference type="Proteomes" id="UP000068447">
    <property type="component" value="Chromosome"/>
</dbReference>
<dbReference type="SUPFAM" id="SSF51735">
    <property type="entry name" value="NAD(P)-binding Rossmann-fold domains"/>
    <property type="match status" value="1"/>
</dbReference>
<dbReference type="STRING" id="1526571.AT746_15390"/>
<comment type="subcellular location">
    <subcellularLocation>
        <location evidence="1">Membrane</location>
    </subcellularLocation>
</comment>
<sequence>MSIQLSGSPQKRTQGYSALVLGASGLVGKALTQMLVKDPRYKSVTCLVRRPMSSQANIHHPVVIDFDNLQAYEGYFCVDHLYICLGTTLKSAGSKSEFRKVDFEYVHIAAQLARSQHVRSLVWISSVGANARSASFYLRTKGELENAVFRIPGLNSASAVRPSLLVGNRDDSRVSEQLAIRLMQWLSPVLIGRFSKYRPVSATEVAGKMMELQRFD</sequence>
<dbReference type="RefSeq" id="WP_062481975.1">
    <property type="nucleotide sequence ID" value="NZ_CP013650.1"/>
</dbReference>
<proteinExistence type="predicted"/>
<dbReference type="InterPro" id="IPR001509">
    <property type="entry name" value="Epimerase_deHydtase"/>
</dbReference>
<evidence type="ECO:0000313" key="5">
    <source>
        <dbReference type="Proteomes" id="UP000068447"/>
    </source>
</evidence>
<evidence type="ECO:0000256" key="1">
    <source>
        <dbReference type="ARBA" id="ARBA00004370"/>
    </source>
</evidence>
<dbReference type="KEGG" id="lal:AT746_15390"/>
<keyword evidence="5" id="KW-1185">Reference proteome</keyword>
<name>A0A0U3AL69_9ALTE</name>
<accession>A0A0U3AL69</accession>
<dbReference type="EMBL" id="CP013650">
    <property type="protein sequence ID" value="ALS99505.1"/>
    <property type="molecule type" value="Genomic_DNA"/>
</dbReference>
<dbReference type="Pfam" id="PF01370">
    <property type="entry name" value="Epimerase"/>
    <property type="match status" value="1"/>
</dbReference>
<evidence type="ECO:0000256" key="2">
    <source>
        <dbReference type="ARBA" id="ARBA00023136"/>
    </source>
</evidence>
<protein>
    <submittedName>
        <fullName evidence="4">Epimerase</fullName>
    </submittedName>
</protein>
<feature type="domain" description="NAD-dependent epimerase/dehydratase" evidence="3">
    <location>
        <begin position="18"/>
        <end position="130"/>
    </location>
</feature>
<evidence type="ECO:0000259" key="3">
    <source>
        <dbReference type="Pfam" id="PF01370"/>
    </source>
</evidence>
<gene>
    <name evidence="4" type="ORF">AT746_15390</name>
</gene>
<organism evidence="4 5">
    <name type="scientific">Lacimicrobium alkaliphilum</name>
    <dbReference type="NCBI Taxonomy" id="1526571"/>
    <lineage>
        <taxon>Bacteria</taxon>
        <taxon>Pseudomonadati</taxon>
        <taxon>Pseudomonadota</taxon>
        <taxon>Gammaproteobacteria</taxon>
        <taxon>Alteromonadales</taxon>
        <taxon>Alteromonadaceae</taxon>
        <taxon>Lacimicrobium</taxon>
    </lineage>
</organism>
<dbReference type="InterPro" id="IPR036291">
    <property type="entry name" value="NAD(P)-bd_dom_sf"/>
</dbReference>
<dbReference type="AlphaFoldDB" id="A0A0U3AL69"/>
<dbReference type="PANTHER" id="PTHR14097:SF7">
    <property type="entry name" value="OXIDOREDUCTASE HTATIP2"/>
    <property type="match status" value="1"/>
</dbReference>
<evidence type="ECO:0000313" key="4">
    <source>
        <dbReference type="EMBL" id="ALS99505.1"/>
    </source>
</evidence>
<dbReference type="GO" id="GO:0016020">
    <property type="term" value="C:membrane"/>
    <property type="evidence" value="ECO:0007669"/>
    <property type="project" value="UniProtKB-SubCell"/>
</dbReference>
<dbReference type="PANTHER" id="PTHR14097">
    <property type="entry name" value="OXIDOREDUCTASE HTATIP2"/>
    <property type="match status" value="1"/>
</dbReference>
<keyword evidence="2" id="KW-0472">Membrane</keyword>
<dbReference type="Gene3D" id="3.40.50.720">
    <property type="entry name" value="NAD(P)-binding Rossmann-like Domain"/>
    <property type="match status" value="1"/>
</dbReference>
<dbReference type="OrthoDB" id="9798632at2"/>
<reference evidence="4 5" key="1">
    <citation type="submission" date="2015-12" db="EMBL/GenBank/DDBJ databases">
        <title>Complete genome of Lacimicrobium alkaliphilum KCTC 32984.</title>
        <authorList>
            <person name="Kim S.-G."/>
            <person name="Lee Y.-J."/>
        </authorList>
    </citation>
    <scope>NUCLEOTIDE SEQUENCE [LARGE SCALE GENOMIC DNA]</scope>
    <source>
        <strain evidence="4 5">YelD216</strain>
    </source>
</reference>